<keyword evidence="5" id="KW-1185">Reference proteome</keyword>
<dbReference type="Gene3D" id="3.10.580.10">
    <property type="entry name" value="CBS-domain"/>
    <property type="match status" value="1"/>
</dbReference>
<dbReference type="AlphaFoldDB" id="A0A1M6V0K9"/>
<dbReference type="PROSITE" id="PS51371">
    <property type="entry name" value="CBS"/>
    <property type="match status" value="2"/>
</dbReference>
<dbReference type="PANTHER" id="PTHR43080:SF2">
    <property type="entry name" value="CBS DOMAIN-CONTAINING PROTEIN"/>
    <property type="match status" value="1"/>
</dbReference>
<evidence type="ECO:0000256" key="1">
    <source>
        <dbReference type="ARBA" id="ARBA00023122"/>
    </source>
</evidence>
<dbReference type="SUPFAM" id="SSF54631">
    <property type="entry name" value="CBS-domain pair"/>
    <property type="match status" value="1"/>
</dbReference>
<dbReference type="RefSeq" id="WP_073457831.1">
    <property type="nucleotide sequence ID" value="NZ_CALGVN010000060.1"/>
</dbReference>
<feature type="domain" description="CBS" evidence="3">
    <location>
        <begin position="70"/>
        <end position="127"/>
    </location>
</feature>
<evidence type="ECO:0000313" key="4">
    <source>
        <dbReference type="EMBL" id="SHK74895.1"/>
    </source>
</evidence>
<evidence type="ECO:0000256" key="2">
    <source>
        <dbReference type="PROSITE-ProRule" id="PRU00703"/>
    </source>
</evidence>
<dbReference type="Proteomes" id="UP000184363">
    <property type="component" value="Unassembled WGS sequence"/>
</dbReference>
<dbReference type="InterPro" id="IPR051257">
    <property type="entry name" value="Diverse_CBS-Domain"/>
</dbReference>
<accession>A0A1M6V0K9</accession>
<name>A0A1M6V0K9_PSETH</name>
<sequence>MLVRDVMRPHPGTARPHHPVRAVAALVLDQQVVAVPVVTAEGELCGIVDETRLVRALTADPEPAVVCEVMVPAPRRVAPDDDLETVVEALADRAAPLVPVVENGRLVGVVTARDLLRRFVRVDGTAEVPGRLSVYDAVTRALTATPTG</sequence>
<gene>
    <name evidence="4" type="ORF">SAMN05443637_111119</name>
</gene>
<dbReference type="EMBL" id="FRAP01000011">
    <property type="protein sequence ID" value="SHK74895.1"/>
    <property type="molecule type" value="Genomic_DNA"/>
</dbReference>
<protein>
    <submittedName>
        <fullName evidence="4">CBS domain-containing protein</fullName>
    </submittedName>
</protein>
<evidence type="ECO:0000313" key="5">
    <source>
        <dbReference type="Proteomes" id="UP000184363"/>
    </source>
</evidence>
<feature type="domain" description="CBS" evidence="3">
    <location>
        <begin position="7"/>
        <end position="65"/>
    </location>
</feature>
<reference evidence="4 5" key="1">
    <citation type="submission" date="2016-11" db="EMBL/GenBank/DDBJ databases">
        <authorList>
            <person name="Jaros S."/>
            <person name="Januszkiewicz K."/>
            <person name="Wedrychowicz H."/>
        </authorList>
    </citation>
    <scope>NUCLEOTIDE SEQUENCE [LARGE SCALE GENOMIC DNA]</scope>
    <source>
        <strain evidence="4 5">DSM 43832</strain>
    </source>
</reference>
<dbReference type="PANTHER" id="PTHR43080">
    <property type="entry name" value="CBS DOMAIN-CONTAINING PROTEIN CBSX3, MITOCHONDRIAL"/>
    <property type="match status" value="1"/>
</dbReference>
<proteinExistence type="predicted"/>
<dbReference type="SMART" id="SM00116">
    <property type="entry name" value="CBS"/>
    <property type="match status" value="2"/>
</dbReference>
<evidence type="ECO:0000259" key="3">
    <source>
        <dbReference type="PROSITE" id="PS51371"/>
    </source>
</evidence>
<keyword evidence="1 2" id="KW-0129">CBS domain</keyword>
<dbReference type="STRING" id="1848.SAMN05443637_111119"/>
<dbReference type="Pfam" id="PF00571">
    <property type="entry name" value="CBS"/>
    <property type="match status" value="2"/>
</dbReference>
<organism evidence="4 5">
    <name type="scientific">Pseudonocardia thermophila</name>
    <dbReference type="NCBI Taxonomy" id="1848"/>
    <lineage>
        <taxon>Bacteria</taxon>
        <taxon>Bacillati</taxon>
        <taxon>Actinomycetota</taxon>
        <taxon>Actinomycetes</taxon>
        <taxon>Pseudonocardiales</taxon>
        <taxon>Pseudonocardiaceae</taxon>
        <taxon>Pseudonocardia</taxon>
    </lineage>
</organism>
<dbReference type="InterPro" id="IPR000644">
    <property type="entry name" value="CBS_dom"/>
</dbReference>
<dbReference type="InterPro" id="IPR046342">
    <property type="entry name" value="CBS_dom_sf"/>
</dbReference>
<dbReference type="OrthoDB" id="9799454at2"/>